<accession>A0A345RLF6</accession>
<keyword evidence="2" id="KW-1185">Reference proteome</keyword>
<gene>
    <name evidence="1" type="ORF">DLD99_06440</name>
</gene>
<evidence type="ECO:0000313" key="1">
    <source>
        <dbReference type="EMBL" id="AXI60122.1"/>
    </source>
</evidence>
<dbReference type="EMBL" id="CP029608">
    <property type="protein sequence ID" value="AXI60122.1"/>
    <property type="molecule type" value="Genomic_DNA"/>
</dbReference>
<name>A0A345RLF6_9PSED</name>
<dbReference type="AlphaFoldDB" id="A0A345RLF6"/>
<evidence type="ECO:0008006" key="3">
    <source>
        <dbReference type="Google" id="ProtNLM"/>
    </source>
</evidence>
<reference evidence="1 2" key="1">
    <citation type="submission" date="2018-05" db="EMBL/GenBank/DDBJ databases">
        <title>Complete genome sequence of Pseudomonas kribbensis 46-2(T).</title>
        <authorList>
            <person name="Jeong H."/>
            <person name="Lee S.-G."/>
            <person name="Rha E."/>
            <person name="Kim H."/>
        </authorList>
    </citation>
    <scope>NUCLEOTIDE SEQUENCE [LARGE SCALE GENOMIC DNA]</scope>
    <source>
        <strain evidence="1 2">46-2</strain>
    </source>
</reference>
<protein>
    <recommendedName>
        <fullName evidence="3">Phage tail protein</fullName>
    </recommendedName>
</protein>
<organism evidence="1 2">
    <name type="scientific">Pseudomonas kribbensis</name>
    <dbReference type="NCBI Taxonomy" id="1628086"/>
    <lineage>
        <taxon>Bacteria</taxon>
        <taxon>Pseudomonadati</taxon>
        <taxon>Pseudomonadota</taxon>
        <taxon>Gammaproteobacteria</taxon>
        <taxon>Pseudomonadales</taxon>
        <taxon>Pseudomonadaceae</taxon>
        <taxon>Pseudomonas</taxon>
    </lineage>
</organism>
<sequence length="160" mass="18367">MNIVQSRAWLNRQREIGMNRYAFMELISGYSFYLVNQIVEAESQPPFPAQGGPMDYWMDITANPEVHVGLIYRYSGSAPGFFEPVYADYLAIAVARKKQRFLIAAEWLTYNPLQYRVELGAATPAEVTQWQAYKQYIVDLTEINNQPGYPTALNWPVAPF</sequence>
<proteinExistence type="predicted"/>
<dbReference type="Pfam" id="PF02413">
    <property type="entry name" value="Caudo_TAP"/>
    <property type="match status" value="1"/>
</dbReference>
<evidence type="ECO:0000313" key="2">
    <source>
        <dbReference type="Proteomes" id="UP000253720"/>
    </source>
</evidence>
<dbReference type="KEGG" id="pke:DLD99_06440"/>
<dbReference type="InterPro" id="IPR003458">
    <property type="entry name" value="Phage_T4_Gp38_tail_assem"/>
</dbReference>
<dbReference type="Proteomes" id="UP000253720">
    <property type="component" value="Chromosome"/>
</dbReference>